<proteinExistence type="predicted"/>
<dbReference type="InterPro" id="IPR012869">
    <property type="entry name" value="RHH_5"/>
</dbReference>
<feature type="domain" description="CopG-like ribbon-helix-helix" evidence="1">
    <location>
        <begin position="5"/>
        <end position="43"/>
    </location>
</feature>
<name>A0A0F9MKV9_9ZZZZ</name>
<dbReference type="CDD" id="cd21631">
    <property type="entry name" value="RHH_CopG_NikR-like"/>
    <property type="match status" value="1"/>
</dbReference>
<dbReference type="Pfam" id="PF07878">
    <property type="entry name" value="RHH_5"/>
    <property type="match status" value="1"/>
</dbReference>
<evidence type="ECO:0000313" key="2">
    <source>
        <dbReference type="EMBL" id="KKM77445.1"/>
    </source>
</evidence>
<gene>
    <name evidence="2" type="ORF">LCGC14_1369940</name>
</gene>
<organism evidence="2">
    <name type="scientific">marine sediment metagenome</name>
    <dbReference type="NCBI Taxonomy" id="412755"/>
    <lineage>
        <taxon>unclassified sequences</taxon>
        <taxon>metagenomes</taxon>
        <taxon>ecological metagenomes</taxon>
    </lineage>
</organism>
<comment type="caution">
    <text evidence="2">The sequence shown here is derived from an EMBL/GenBank/DDBJ whole genome shotgun (WGS) entry which is preliminary data.</text>
</comment>
<dbReference type="AlphaFoldDB" id="A0A0F9MKV9"/>
<protein>
    <recommendedName>
        <fullName evidence="1">CopG-like ribbon-helix-helix domain-containing protein</fullName>
    </recommendedName>
</protein>
<reference evidence="2" key="1">
    <citation type="journal article" date="2015" name="Nature">
        <title>Complex archaea that bridge the gap between prokaryotes and eukaryotes.</title>
        <authorList>
            <person name="Spang A."/>
            <person name="Saw J.H."/>
            <person name="Jorgensen S.L."/>
            <person name="Zaremba-Niedzwiedzka K."/>
            <person name="Martijn J."/>
            <person name="Lind A.E."/>
            <person name="van Eijk R."/>
            <person name="Schleper C."/>
            <person name="Guy L."/>
            <person name="Ettema T.J."/>
        </authorList>
    </citation>
    <scope>NUCLEOTIDE SEQUENCE</scope>
</reference>
<dbReference type="EMBL" id="LAZR01008641">
    <property type="protein sequence ID" value="KKM77445.1"/>
    <property type="molecule type" value="Genomic_DNA"/>
</dbReference>
<evidence type="ECO:0000259" key="1">
    <source>
        <dbReference type="Pfam" id="PF07878"/>
    </source>
</evidence>
<sequence length="75" mass="7926">MSAPPRITIQVTEEELQALDTAAAKQGRTRSSMLRWLMNEGLKPVAPPGVMCGCTLATDGGVEPHPPCSVHGDGR</sequence>
<accession>A0A0F9MKV9</accession>